<dbReference type="HAMAP" id="MF_00215">
    <property type="entry name" value="Pantothen_kinase_1"/>
    <property type="match status" value="1"/>
</dbReference>
<dbReference type="Proteomes" id="UP000280344">
    <property type="component" value="Chromosome"/>
</dbReference>
<comment type="catalytic activity">
    <reaction evidence="1 14 15">
        <text>(R)-pantothenate + ATP = (R)-4'-phosphopantothenate + ADP + H(+)</text>
        <dbReference type="Rhea" id="RHEA:16373"/>
        <dbReference type="ChEBI" id="CHEBI:10986"/>
        <dbReference type="ChEBI" id="CHEBI:15378"/>
        <dbReference type="ChEBI" id="CHEBI:29032"/>
        <dbReference type="ChEBI" id="CHEBI:30616"/>
        <dbReference type="ChEBI" id="CHEBI:456216"/>
        <dbReference type="EC" id="2.7.1.33"/>
    </reaction>
</comment>
<accession>A0A3S9PUT8</accession>
<keyword evidence="11 14" id="KW-0067">ATP-binding</keyword>
<evidence type="ECO:0000256" key="15">
    <source>
        <dbReference type="RuleBase" id="RU003530"/>
    </source>
</evidence>
<keyword evidence="10 14" id="KW-0418">Kinase</keyword>
<evidence type="ECO:0000313" key="17">
    <source>
        <dbReference type="EMBL" id="AZQ76115.1"/>
    </source>
</evidence>
<dbReference type="InterPro" id="IPR027417">
    <property type="entry name" value="P-loop_NTPase"/>
</dbReference>
<evidence type="ECO:0000256" key="2">
    <source>
        <dbReference type="ARBA" id="ARBA00004496"/>
    </source>
</evidence>
<dbReference type="Gene3D" id="3.40.50.300">
    <property type="entry name" value="P-loop containing nucleotide triphosphate hydrolases"/>
    <property type="match status" value="1"/>
</dbReference>
<keyword evidence="9 14" id="KW-0547">Nucleotide-binding</keyword>
<dbReference type="EC" id="2.7.1.33" evidence="5 14"/>
<proteinExistence type="inferred from homology"/>
<dbReference type="InterPro" id="IPR006083">
    <property type="entry name" value="PRK/URK"/>
</dbReference>
<evidence type="ECO:0000313" key="18">
    <source>
        <dbReference type="Proteomes" id="UP000280344"/>
    </source>
</evidence>
<keyword evidence="8 14" id="KW-0808">Transferase</keyword>
<comment type="similarity">
    <text evidence="4 14 15">Belongs to the prokaryotic pantothenate kinase family.</text>
</comment>
<evidence type="ECO:0000256" key="13">
    <source>
        <dbReference type="ARBA" id="ARBA00032866"/>
    </source>
</evidence>
<dbReference type="Pfam" id="PF00485">
    <property type="entry name" value="PRK"/>
    <property type="match status" value="1"/>
</dbReference>
<keyword evidence="7 14" id="KW-0963">Cytoplasm</keyword>
<dbReference type="GO" id="GO:0015937">
    <property type="term" value="P:coenzyme A biosynthetic process"/>
    <property type="evidence" value="ECO:0007669"/>
    <property type="project" value="UniProtKB-UniRule"/>
</dbReference>
<keyword evidence="12 14" id="KW-0173">Coenzyme A biosynthesis</keyword>
<dbReference type="GO" id="GO:0005737">
    <property type="term" value="C:cytoplasm"/>
    <property type="evidence" value="ECO:0007669"/>
    <property type="project" value="UniProtKB-SubCell"/>
</dbReference>
<feature type="binding site" evidence="14">
    <location>
        <begin position="96"/>
        <end position="103"/>
    </location>
    <ligand>
        <name>ATP</name>
        <dbReference type="ChEBI" id="CHEBI:30616"/>
    </ligand>
</feature>
<evidence type="ECO:0000256" key="5">
    <source>
        <dbReference type="ARBA" id="ARBA00012102"/>
    </source>
</evidence>
<dbReference type="SUPFAM" id="SSF52540">
    <property type="entry name" value="P-loop containing nucleoside triphosphate hydrolases"/>
    <property type="match status" value="1"/>
</dbReference>
<dbReference type="RefSeq" id="WP_126702924.1">
    <property type="nucleotide sequence ID" value="NZ_CP034593.1"/>
</dbReference>
<evidence type="ECO:0000256" key="3">
    <source>
        <dbReference type="ARBA" id="ARBA00005225"/>
    </source>
</evidence>
<dbReference type="GO" id="GO:0005524">
    <property type="term" value="F:ATP binding"/>
    <property type="evidence" value="ECO:0007669"/>
    <property type="project" value="UniProtKB-UniRule"/>
</dbReference>
<dbReference type="InterPro" id="IPR004566">
    <property type="entry name" value="PanK"/>
</dbReference>
<evidence type="ECO:0000256" key="11">
    <source>
        <dbReference type="ARBA" id="ARBA00022840"/>
    </source>
</evidence>
<dbReference type="PIRSF" id="PIRSF000545">
    <property type="entry name" value="Pantothenate_kin"/>
    <property type="match status" value="1"/>
</dbReference>
<name>A0A3S9PUT8_9ACTO</name>
<comment type="subcellular location">
    <subcellularLocation>
        <location evidence="2 14 15">Cytoplasm</location>
    </subcellularLocation>
</comment>
<evidence type="ECO:0000259" key="16">
    <source>
        <dbReference type="Pfam" id="PF00485"/>
    </source>
</evidence>
<evidence type="ECO:0000256" key="14">
    <source>
        <dbReference type="HAMAP-Rule" id="MF_00215"/>
    </source>
</evidence>
<comment type="pathway">
    <text evidence="3 14 15">Cofactor biosynthesis; coenzyme A biosynthesis; CoA from (R)-pantothenate: step 1/5.</text>
</comment>
<keyword evidence="18" id="KW-1185">Reference proteome</keyword>
<dbReference type="AlphaFoldDB" id="A0A3S9PUT8"/>
<evidence type="ECO:0000256" key="4">
    <source>
        <dbReference type="ARBA" id="ARBA00006087"/>
    </source>
</evidence>
<dbReference type="EMBL" id="CP034593">
    <property type="protein sequence ID" value="AZQ76115.1"/>
    <property type="molecule type" value="Genomic_DNA"/>
</dbReference>
<evidence type="ECO:0000256" key="8">
    <source>
        <dbReference type="ARBA" id="ARBA00022679"/>
    </source>
</evidence>
<evidence type="ECO:0000256" key="12">
    <source>
        <dbReference type="ARBA" id="ARBA00022993"/>
    </source>
</evidence>
<organism evidence="17 18">
    <name type="scientific">Flaviflexus ciconiae</name>
    <dbReference type="NCBI Taxonomy" id="2496867"/>
    <lineage>
        <taxon>Bacteria</taxon>
        <taxon>Bacillati</taxon>
        <taxon>Actinomycetota</taxon>
        <taxon>Actinomycetes</taxon>
        <taxon>Actinomycetales</taxon>
        <taxon>Actinomycetaceae</taxon>
        <taxon>Flaviflexus</taxon>
    </lineage>
</organism>
<protein>
    <recommendedName>
        <fullName evidence="6 14">Pantothenate kinase</fullName>
        <ecNumber evidence="5 14">2.7.1.33</ecNumber>
    </recommendedName>
    <alternativeName>
        <fullName evidence="13 14">Pantothenic acid kinase</fullName>
    </alternativeName>
</protein>
<dbReference type="KEGG" id="flh:EJ997_01010"/>
<dbReference type="GO" id="GO:0004594">
    <property type="term" value="F:pantothenate kinase activity"/>
    <property type="evidence" value="ECO:0007669"/>
    <property type="project" value="UniProtKB-UniRule"/>
</dbReference>
<sequence>MTSTTAANSLDPFLHLTREHWESLATSTPLPLSPEEVTSLSSLGDPIDLAEVDAVYRPLSALIQLHVASALRRHIRTTEFLKTSEAHTPFVIAIAGSVAVGKSSVARLLQRLLQRWSSTPRVELVTTDGFLFPNEVLEKEGIMHRKGFPESYDRRSFMGFMRAVKAGHLPIDVPNYDHVTYDIVPGHTQRVEDCDILIVEGLNVLQPPKLGSSGQLTAVSDYFDLSIYVDADVKAIEDWYIKRFIKLQQTAFANPKSYFTRYADLSEDQARGIAGGIWRSVNAPNLIDNIEPTKSRATVILRKGADHRMESVYLRKS</sequence>
<reference evidence="17 18" key="1">
    <citation type="submission" date="2018-12" db="EMBL/GenBank/DDBJ databases">
        <title>Complete genome sequence of Flaviflexus sp. H23T48.</title>
        <authorList>
            <person name="Bae J.-W."/>
            <person name="Lee J.-Y."/>
        </authorList>
    </citation>
    <scope>NUCLEOTIDE SEQUENCE [LARGE SCALE GENOMIC DNA]</scope>
    <source>
        <strain evidence="17 18">H23T48</strain>
    </source>
</reference>
<dbReference type="PANTHER" id="PTHR10285">
    <property type="entry name" value="URIDINE KINASE"/>
    <property type="match status" value="1"/>
</dbReference>
<evidence type="ECO:0000256" key="1">
    <source>
        <dbReference type="ARBA" id="ARBA00001206"/>
    </source>
</evidence>
<evidence type="ECO:0000256" key="6">
    <source>
        <dbReference type="ARBA" id="ARBA00015080"/>
    </source>
</evidence>
<dbReference type="CDD" id="cd02025">
    <property type="entry name" value="PanK"/>
    <property type="match status" value="1"/>
</dbReference>
<evidence type="ECO:0000256" key="9">
    <source>
        <dbReference type="ARBA" id="ARBA00022741"/>
    </source>
</evidence>
<dbReference type="UniPathway" id="UPA00241">
    <property type="reaction ID" value="UER00352"/>
</dbReference>
<dbReference type="OrthoDB" id="1550976at2"/>
<gene>
    <name evidence="14" type="primary">coaA</name>
    <name evidence="17" type="ORF">EJ997_01010</name>
</gene>
<evidence type="ECO:0000256" key="10">
    <source>
        <dbReference type="ARBA" id="ARBA00022777"/>
    </source>
</evidence>
<dbReference type="NCBIfam" id="TIGR00554">
    <property type="entry name" value="panK_bact"/>
    <property type="match status" value="1"/>
</dbReference>
<feature type="domain" description="Phosphoribulokinase/uridine kinase" evidence="16">
    <location>
        <begin position="91"/>
        <end position="239"/>
    </location>
</feature>
<evidence type="ECO:0000256" key="7">
    <source>
        <dbReference type="ARBA" id="ARBA00022490"/>
    </source>
</evidence>